<feature type="domain" description="PPIase FKBP-type" evidence="7">
    <location>
        <begin position="221"/>
        <end position="295"/>
    </location>
</feature>
<dbReference type="InterPro" id="IPR050689">
    <property type="entry name" value="FKBP-type_PPIase"/>
</dbReference>
<dbReference type="SUPFAM" id="SSF54534">
    <property type="entry name" value="FKBP-like"/>
    <property type="match status" value="1"/>
</dbReference>
<evidence type="ECO:0000256" key="3">
    <source>
        <dbReference type="ARBA" id="ARBA00023110"/>
    </source>
</evidence>
<proteinExistence type="predicted"/>
<feature type="transmembrane region" description="Helical" evidence="6">
    <location>
        <begin position="12"/>
        <end position="30"/>
    </location>
</feature>
<dbReference type="GO" id="GO:0005737">
    <property type="term" value="C:cytoplasm"/>
    <property type="evidence" value="ECO:0007669"/>
    <property type="project" value="TreeGrafter"/>
</dbReference>
<keyword evidence="9" id="KW-1185">Reference proteome</keyword>
<evidence type="ECO:0000259" key="7">
    <source>
        <dbReference type="PROSITE" id="PS50059"/>
    </source>
</evidence>
<dbReference type="EMBL" id="JATAAI010000008">
    <property type="protein sequence ID" value="KAK1744050.1"/>
    <property type="molecule type" value="Genomic_DNA"/>
</dbReference>
<comment type="catalytic activity">
    <reaction evidence="1 5">
        <text>[protein]-peptidylproline (omega=180) = [protein]-peptidylproline (omega=0)</text>
        <dbReference type="Rhea" id="RHEA:16237"/>
        <dbReference type="Rhea" id="RHEA-COMP:10747"/>
        <dbReference type="Rhea" id="RHEA-COMP:10748"/>
        <dbReference type="ChEBI" id="CHEBI:83833"/>
        <dbReference type="ChEBI" id="CHEBI:83834"/>
        <dbReference type="EC" id="5.2.1.8"/>
    </reaction>
</comment>
<feature type="non-terminal residue" evidence="8">
    <location>
        <position position="1"/>
    </location>
</feature>
<feature type="transmembrane region" description="Helical" evidence="6">
    <location>
        <begin position="42"/>
        <end position="63"/>
    </location>
</feature>
<comment type="caution">
    <text evidence="8">The sequence shown here is derived from an EMBL/GenBank/DDBJ whole genome shotgun (WGS) entry which is preliminary data.</text>
</comment>
<dbReference type="Pfam" id="PF00254">
    <property type="entry name" value="FKBP_C"/>
    <property type="match status" value="1"/>
</dbReference>
<keyword evidence="6" id="KW-1133">Transmembrane helix</keyword>
<dbReference type="InterPro" id="IPR013761">
    <property type="entry name" value="SAM/pointed_sf"/>
</dbReference>
<gene>
    <name evidence="8" type="ORF">QTG54_005647</name>
</gene>
<dbReference type="AlphaFoldDB" id="A0AAD8YFJ7"/>
<keyword evidence="6" id="KW-0472">Membrane</keyword>
<dbReference type="PANTHER" id="PTHR10516">
    <property type="entry name" value="PEPTIDYL-PROLYL CIS-TRANS ISOMERASE"/>
    <property type="match status" value="1"/>
</dbReference>
<evidence type="ECO:0000256" key="1">
    <source>
        <dbReference type="ARBA" id="ARBA00000971"/>
    </source>
</evidence>
<dbReference type="PROSITE" id="PS50059">
    <property type="entry name" value="FKBP_PPIASE"/>
    <property type="match status" value="1"/>
</dbReference>
<accession>A0AAD8YFJ7</accession>
<reference evidence="8" key="1">
    <citation type="submission" date="2023-06" db="EMBL/GenBank/DDBJ databases">
        <title>Survivors Of The Sea: Transcriptome response of Skeletonema marinoi to long-term dormancy.</title>
        <authorList>
            <person name="Pinder M.I.M."/>
            <person name="Kourtchenko O."/>
            <person name="Robertson E.K."/>
            <person name="Larsson T."/>
            <person name="Maumus F."/>
            <person name="Osuna-Cruz C.M."/>
            <person name="Vancaester E."/>
            <person name="Stenow R."/>
            <person name="Vandepoele K."/>
            <person name="Ploug H."/>
            <person name="Bruchert V."/>
            <person name="Godhe A."/>
            <person name="Topel M."/>
        </authorList>
    </citation>
    <scope>NUCLEOTIDE SEQUENCE</scope>
    <source>
        <strain evidence="8">R05AC</strain>
    </source>
</reference>
<evidence type="ECO:0000313" key="9">
    <source>
        <dbReference type="Proteomes" id="UP001224775"/>
    </source>
</evidence>
<evidence type="ECO:0000256" key="6">
    <source>
        <dbReference type="SAM" id="Phobius"/>
    </source>
</evidence>
<organism evidence="8 9">
    <name type="scientific">Skeletonema marinoi</name>
    <dbReference type="NCBI Taxonomy" id="267567"/>
    <lineage>
        <taxon>Eukaryota</taxon>
        <taxon>Sar</taxon>
        <taxon>Stramenopiles</taxon>
        <taxon>Ochrophyta</taxon>
        <taxon>Bacillariophyta</taxon>
        <taxon>Coscinodiscophyceae</taxon>
        <taxon>Thalassiosirophycidae</taxon>
        <taxon>Thalassiosirales</taxon>
        <taxon>Skeletonemataceae</taxon>
        <taxon>Skeletonema</taxon>
        <taxon>Skeletonema marinoi-dohrnii complex</taxon>
    </lineage>
</organism>
<keyword evidence="3 5" id="KW-0697">Rotamase</keyword>
<dbReference type="EC" id="5.2.1.8" evidence="2 5"/>
<keyword evidence="4 5" id="KW-0413">Isomerase</keyword>
<evidence type="ECO:0000256" key="2">
    <source>
        <dbReference type="ARBA" id="ARBA00013194"/>
    </source>
</evidence>
<dbReference type="Gene3D" id="1.10.150.50">
    <property type="entry name" value="Transcription Factor, Ets-1"/>
    <property type="match status" value="1"/>
</dbReference>
<evidence type="ECO:0000256" key="5">
    <source>
        <dbReference type="PROSITE-ProRule" id="PRU00277"/>
    </source>
</evidence>
<evidence type="ECO:0000313" key="8">
    <source>
        <dbReference type="EMBL" id="KAK1744050.1"/>
    </source>
</evidence>
<dbReference type="Proteomes" id="UP001224775">
    <property type="component" value="Unassembled WGS sequence"/>
</dbReference>
<dbReference type="GO" id="GO:0003755">
    <property type="term" value="F:peptidyl-prolyl cis-trans isomerase activity"/>
    <property type="evidence" value="ECO:0007669"/>
    <property type="project" value="UniProtKB-KW"/>
</dbReference>
<dbReference type="PANTHER" id="PTHR10516:SF443">
    <property type="entry name" value="FK506-BINDING PROTEIN 59-RELATED"/>
    <property type="match status" value="1"/>
</dbReference>
<dbReference type="InterPro" id="IPR046357">
    <property type="entry name" value="PPIase_dom_sf"/>
</dbReference>
<dbReference type="Gene3D" id="3.10.50.40">
    <property type="match status" value="1"/>
</dbReference>
<protein>
    <recommendedName>
        <fullName evidence="2 5">peptidylprolyl isomerase</fullName>
        <ecNumber evidence="2 5">5.2.1.8</ecNumber>
    </recommendedName>
</protein>
<evidence type="ECO:0000256" key="4">
    <source>
        <dbReference type="ARBA" id="ARBA00023235"/>
    </source>
</evidence>
<name>A0AAD8YFJ7_9STRA</name>
<sequence length="295" mass="32542">IQPKRIDVALSQFRRCITYIALLLLILCINSRHQRMCSTTTLNTLSGCFLIFWAVAAEVVGAFSPSSNIISTRRQRHLQTSIAAKKFNDIGSTQEVDGWTSLTDDGGVKLKVISSSSPDVGSAEKIDLRGKDVTVEYIGSIAARNWNVQDVIDCWLPDQGLPSLAPELFEAFEIDGKRLTNPKKFSVKFIKEGLGILKDAKQTTLFEAAQDLKRSEQSHMEGTVFDKNQFSFRPGKGQVIQAFDLAIAEMKVGQTVSIVARSDFAYGSKGLRVGGKVLVPPYATVQYDVTFIEVK</sequence>
<dbReference type="InterPro" id="IPR001179">
    <property type="entry name" value="PPIase_FKBP_dom"/>
</dbReference>
<keyword evidence="6" id="KW-0812">Transmembrane</keyword>